<dbReference type="GO" id="GO:0005737">
    <property type="term" value="C:cytoplasm"/>
    <property type="evidence" value="ECO:0007669"/>
    <property type="project" value="UniProtKB-ARBA"/>
</dbReference>
<dbReference type="Gene3D" id="1.10.510.10">
    <property type="entry name" value="Transferase(Phosphotransferase) domain 1"/>
    <property type="match status" value="1"/>
</dbReference>
<dbReference type="PROSITE" id="PS00108">
    <property type="entry name" value="PROTEIN_KINASE_ST"/>
    <property type="match status" value="1"/>
</dbReference>
<comment type="catalytic activity">
    <reaction evidence="8">
        <text>L-seryl-[protein] + ATP = O-phospho-L-seryl-[protein] + ADP + H(+)</text>
        <dbReference type="Rhea" id="RHEA:17989"/>
        <dbReference type="Rhea" id="RHEA-COMP:9863"/>
        <dbReference type="Rhea" id="RHEA-COMP:11604"/>
        <dbReference type="ChEBI" id="CHEBI:15378"/>
        <dbReference type="ChEBI" id="CHEBI:29999"/>
        <dbReference type="ChEBI" id="CHEBI:30616"/>
        <dbReference type="ChEBI" id="CHEBI:83421"/>
        <dbReference type="ChEBI" id="CHEBI:456216"/>
        <dbReference type="EC" id="2.7.11.1"/>
    </reaction>
</comment>
<dbReference type="PANTHER" id="PTHR22983">
    <property type="entry name" value="PROTEIN KINASE RELATED"/>
    <property type="match status" value="1"/>
</dbReference>
<dbReference type="PROSITE" id="PS00107">
    <property type="entry name" value="PROTEIN_KINASE_ATP"/>
    <property type="match status" value="1"/>
</dbReference>
<accession>A0AAN7VFI7</accession>
<dbReference type="EMBL" id="JAVRBK010000004">
    <property type="protein sequence ID" value="KAK5645279.1"/>
    <property type="molecule type" value="Genomic_DNA"/>
</dbReference>
<dbReference type="InterPro" id="IPR017441">
    <property type="entry name" value="Protein_kinase_ATP_BS"/>
</dbReference>
<evidence type="ECO:0000256" key="2">
    <source>
        <dbReference type="ARBA" id="ARBA00022527"/>
    </source>
</evidence>
<evidence type="ECO:0000256" key="5">
    <source>
        <dbReference type="ARBA" id="ARBA00022777"/>
    </source>
</evidence>
<dbReference type="GO" id="GO:0007224">
    <property type="term" value="P:smoothened signaling pathway"/>
    <property type="evidence" value="ECO:0007669"/>
    <property type="project" value="TreeGrafter"/>
</dbReference>
<dbReference type="EC" id="2.7.11.1" evidence="1"/>
<dbReference type="InterPro" id="IPR008271">
    <property type="entry name" value="Ser/Thr_kinase_AS"/>
</dbReference>
<evidence type="ECO:0000313" key="11">
    <source>
        <dbReference type="EMBL" id="KAK5645279.1"/>
    </source>
</evidence>
<evidence type="ECO:0000256" key="9">
    <source>
        <dbReference type="PROSITE-ProRule" id="PRU10141"/>
    </source>
</evidence>
<dbReference type="Proteomes" id="UP001329430">
    <property type="component" value="Chromosome 4"/>
</dbReference>
<comment type="catalytic activity">
    <reaction evidence="7">
        <text>L-threonyl-[protein] + ATP = O-phospho-L-threonyl-[protein] + ADP + H(+)</text>
        <dbReference type="Rhea" id="RHEA:46608"/>
        <dbReference type="Rhea" id="RHEA-COMP:11060"/>
        <dbReference type="Rhea" id="RHEA-COMP:11605"/>
        <dbReference type="ChEBI" id="CHEBI:15378"/>
        <dbReference type="ChEBI" id="CHEBI:30013"/>
        <dbReference type="ChEBI" id="CHEBI:30616"/>
        <dbReference type="ChEBI" id="CHEBI:61977"/>
        <dbReference type="ChEBI" id="CHEBI:456216"/>
        <dbReference type="EC" id="2.7.11.1"/>
    </reaction>
</comment>
<dbReference type="InterPro" id="IPR016024">
    <property type="entry name" value="ARM-type_fold"/>
</dbReference>
<dbReference type="CDD" id="cd14002">
    <property type="entry name" value="STKc_STK36"/>
    <property type="match status" value="1"/>
</dbReference>
<keyword evidence="12" id="KW-1185">Reference proteome</keyword>
<evidence type="ECO:0000256" key="8">
    <source>
        <dbReference type="ARBA" id="ARBA00048679"/>
    </source>
</evidence>
<keyword evidence="3" id="KW-0808">Transferase</keyword>
<dbReference type="FunFam" id="1.10.510.10:FF:001240">
    <property type="entry name" value="Kinase, ULK"/>
    <property type="match status" value="1"/>
</dbReference>
<organism evidence="11 12">
    <name type="scientific">Pyrocoelia pectoralis</name>
    <dbReference type="NCBI Taxonomy" id="417401"/>
    <lineage>
        <taxon>Eukaryota</taxon>
        <taxon>Metazoa</taxon>
        <taxon>Ecdysozoa</taxon>
        <taxon>Arthropoda</taxon>
        <taxon>Hexapoda</taxon>
        <taxon>Insecta</taxon>
        <taxon>Pterygota</taxon>
        <taxon>Neoptera</taxon>
        <taxon>Endopterygota</taxon>
        <taxon>Coleoptera</taxon>
        <taxon>Polyphaga</taxon>
        <taxon>Elateriformia</taxon>
        <taxon>Elateroidea</taxon>
        <taxon>Lampyridae</taxon>
        <taxon>Lampyrinae</taxon>
        <taxon>Pyrocoelia</taxon>
    </lineage>
</organism>
<dbReference type="SMART" id="SM00220">
    <property type="entry name" value="S_TKc"/>
    <property type="match status" value="1"/>
</dbReference>
<gene>
    <name evidence="11" type="ORF">RI129_006579</name>
</gene>
<evidence type="ECO:0000256" key="3">
    <source>
        <dbReference type="ARBA" id="ARBA00022679"/>
    </source>
</evidence>
<evidence type="ECO:0000256" key="6">
    <source>
        <dbReference type="ARBA" id="ARBA00022840"/>
    </source>
</evidence>
<evidence type="ECO:0000256" key="4">
    <source>
        <dbReference type="ARBA" id="ARBA00022741"/>
    </source>
</evidence>
<evidence type="ECO:0000256" key="1">
    <source>
        <dbReference type="ARBA" id="ARBA00012513"/>
    </source>
</evidence>
<name>A0AAN7VFI7_9COLE</name>
<keyword evidence="2" id="KW-0723">Serine/threonine-protein kinase</keyword>
<feature type="domain" description="Protein kinase" evidence="10">
    <location>
        <begin position="4"/>
        <end position="254"/>
    </location>
</feature>
<keyword evidence="4 9" id="KW-0547">Nucleotide-binding</keyword>
<dbReference type="InterPro" id="IPR011989">
    <property type="entry name" value="ARM-like"/>
</dbReference>
<dbReference type="FunFam" id="3.30.200.20:FF:000042">
    <property type="entry name" value="Aurora kinase A"/>
    <property type="match status" value="1"/>
</dbReference>
<evidence type="ECO:0000259" key="10">
    <source>
        <dbReference type="PROSITE" id="PS50011"/>
    </source>
</evidence>
<keyword evidence="6 9" id="KW-0067">ATP-binding</keyword>
<dbReference type="SUPFAM" id="SSF48371">
    <property type="entry name" value="ARM repeat"/>
    <property type="match status" value="1"/>
</dbReference>
<keyword evidence="5" id="KW-0418">Kinase</keyword>
<dbReference type="PANTHER" id="PTHR22983:SF6">
    <property type="entry name" value="SERINE_THREONINE-PROTEIN KINASE 36"/>
    <property type="match status" value="1"/>
</dbReference>
<dbReference type="GO" id="GO:0004674">
    <property type="term" value="F:protein serine/threonine kinase activity"/>
    <property type="evidence" value="ECO:0007669"/>
    <property type="project" value="UniProtKB-KW"/>
</dbReference>
<dbReference type="InterPro" id="IPR000719">
    <property type="entry name" value="Prot_kinase_dom"/>
</dbReference>
<feature type="binding site" evidence="9">
    <location>
        <position position="33"/>
    </location>
    <ligand>
        <name>ATP</name>
        <dbReference type="ChEBI" id="CHEBI:30616"/>
    </ligand>
</feature>
<protein>
    <recommendedName>
        <fullName evidence="1">non-specific serine/threonine protein kinase</fullName>
        <ecNumber evidence="1">2.7.11.1</ecNumber>
    </recommendedName>
</protein>
<sequence>MDKYEVIGLLGEGSFGRVYKATKTGTSNVVALKVITKRGKSLKEIKGLRQECEIQRGLHHPNIIQMLDSFETDNEIVVITEFAHKELTVILSKEGYLPEERAQSIVWDLVSALYYLHSHRVLHRDLKPQNILLDQKNSAKLCDFGFARNMSTGTHVLTSIKGTPLYMAPELVEEHPYDHNADLWSLGCIIYELLVGTPPFCTTSLLHLIKMIRHDQVQFPSFLSELCVSFLKGLLQKDPGKRVAWPDLLKHPFVKGHVLVLDDIPSKPLTRPMSIDTLQAKEQQRKDCLNQRALKNSPQSVNLTNSHKIVSMSTSSFDIDNNNSSLDEQLSMLNIDSDVGTRSCLQSSATSKDYKDNSDSEAAINADTCDDNLNFYENTNPIENDEWVVFLLRTIEEVISGEMTSLSQKSLASIVISPLANCNVSSKVLGYIANLLSLPFVVPDTTEIALEQIKNIYYDTKVVPNLVYATKLLFQYKCSTNLSTSSTAFTAINSETKHFLCELSEEDSEALQHMYLLICHLVHLRADFLKHFCDSVIILNIYNILRDMLSLSKQRVRLVIDLLAILTHILRTLPDRVDIVIRILNSENKEFDFVHLLKSSNPLLRERTCYFVQFLGKKCTDVLKTEWKESMRDILEALIYDSIEDVRNAAEVTVQDLKKLPFYN</sequence>
<evidence type="ECO:0000313" key="12">
    <source>
        <dbReference type="Proteomes" id="UP001329430"/>
    </source>
</evidence>
<dbReference type="Gene3D" id="1.25.10.10">
    <property type="entry name" value="Leucine-rich Repeat Variant"/>
    <property type="match status" value="1"/>
</dbReference>
<dbReference type="InterPro" id="IPR011009">
    <property type="entry name" value="Kinase-like_dom_sf"/>
</dbReference>
<dbReference type="SUPFAM" id="SSF56112">
    <property type="entry name" value="Protein kinase-like (PK-like)"/>
    <property type="match status" value="1"/>
</dbReference>
<dbReference type="PROSITE" id="PS50011">
    <property type="entry name" value="PROTEIN_KINASE_DOM"/>
    <property type="match status" value="1"/>
</dbReference>
<dbReference type="GO" id="GO:0005524">
    <property type="term" value="F:ATP binding"/>
    <property type="evidence" value="ECO:0007669"/>
    <property type="project" value="UniProtKB-UniRule"/>
</dbReference>
<comment type="caution">
    <text evidence="11">The sequence shown here is derived from an EMBL/GenBank/DDBJ whole genome shotgun (WGS) entry which is preliminary data.</text>
</comment>
<proteinExistence type="predicted"/>
<dbReference type="AlphaFoldDB" id="A0AAN7VFI7"/>
<evidence type="ECO:0000256" key="7">
    <source>
        <dbReference type="ARBA" id="ARBA00047899"/>
    </source>
</evidence>
<dbReference type="Pfam" id="PF00069">
    <property type="entry name" value="Pkinase"/>
    <property type="match status" value="1"/>
</dbReference>
<reference evidence="11 12" key="1">
    <citation type="journal article" date="2024" name="Insects">
        <title>An Improved Chromosome-Level Genome Assembly of the Firefly Pyrocoelia pectoralis.</title>
        <authorList>
            <person name="Fu X."/>
            <person name="Meyer-Rochow V.B."/>
            <person name="Ballantyne L."/>
            <person name="Zhu X."/>
        </authorList>
    </citation>
    <scope>NUCLEOTIDE SEQUENCE [LARGE SCALE GENOMIC DNA]</scope>
    <source>
        <strain evidence="11">XCY_ONT2</strain>
    </source>
</reference>